<feature type="domain" description="Exoribonuclease phosphorolytic" evidence="10">
    <location>
        <begin position="13"/>
        <end position="143"/>
    </location>
</feature>
<keyword evidence="8" id="KW-0539">Nucleus</keyword>
<accession>A0A132A1V7</accession>
<evidence type="ECO:0000313" key="12">
    <source>
        <dbReference type="Proteomes" id="UP000616769"/>
    </source>
</evidence>
<evidence type="ECO:0000256" key="1">
    <source>
        <dbReference type="ARBA" id="ARBA00004496"/>
    </source>
</evidence>
<keyword evidence="11" id="KW-0540">Nuclease</keyword>
<dbReference type="InterPro" id="IPR001247">
    <property type="entry name" value="ExoRNase_PH_dom1"/>
</dbReference>
<evidence type="ECO:0000256" key="7">
    <source>
        <dbReference type="ARBA" id="ARBA00022884"/>
    </source>
</evidence>
<dbReference type="InterPro" id="IPR027408">
    <property type="entry name" value="PNPase/RNase_PH_dom_sf"/>
</dbReference>
<feature type="non-terminal residue" evidence="11">
    <location>
        <position position="1"/>
    </location>
</feature>
<evidence type="ECO:0000256" key="2">
    <source>
        <dbReference type="ARBA" id="ARBA00004604"/>
    </source>
</evidence>
<evidence type="ECO:0000256" key="8">
    <source>
        <dbReference type="ARBA" id="ARBA00023242"/>
    </source>
</evidence>
<dbReference type="GO" id="GO:0034473">
    <property type="term" value="P:U1 snRNA 3'-end processing"/>
    <property type="evidence" value="ECO:0007669"/>
    <property type="project" value="TreeGrafter"/>
</dbReference>
<dbReference type="GO" id="GO:0000176">
    <property type="term" value="C:nuclear exosome (RNase complex)"/>
    <property type="evidence" value="ECO:0007669"/>
    <property type="project" value="TreeGrafter"/>
</dbReference>
<dbReference type="GO" id="GO:0071035">
    <property type="term" value="P:nuclear polyadenylation-dependent rRNA catabolic process"/>
    <property type="evidence" value="ECO:0007669"/>
    <property type="project" value="TreeGrafter"/>
</dbReference>
<dbReference type="Gene3D" id="3.30.230.70">
    <property type="entry name" value="GHMP Kinase, N-terminal domain"/>
    <property type="match status" value="1"/>
</dbReference>
<dbReference type="GO" id="GO:0071028">
    <property type="term" value="P:nuclear mRNA surveillance"/>
    <property type="evidence" value="ECO:0007669"/>
    <property type="project" value="TreeGrafter"/>
</dbReference>
<dbReference type="GO" id="GO:0004527">
    <property type="term" value="F:exonuclease activity"/>
    <property type="evidence" value="ECO:0007669"/>
    <property type="project" value="UniProtKB-KW"/>
</dbReference>
<dbReference type="GO" id="GO:0000467">
    <property type="term" value="P:exonucleolytic trimming to generate mature 3'-end of 5.8S rRNA from tricistronic rRNA transcript (SSU-rRNA, 5.8S rRNA, LSU-rRNA)"/>
    <property type="evidence" value="ECO:0007669"/>
    <property type="project" value="TreeGrafter"/>
</dbReference>
<dbReference type="SUPFAM" id="SSF54211">
    <property type="entry name" value="Ribosomal protein S5 domain 2-like"/>
    <property type="match status" value="1"/>
</dbReference>
<dbReference type="PANTHER" id="PTHR11097">
    <property type="entry name" value="EXOSOME COMPLEX EXONUCLEASE RIBOSOMAL RNA PROCESSING PROTEIN"/>
    <property type="match status" value="1"/>
</dbReference>
<dbReference type="GO" id="GO:0034475">
    <property type="term" value="P:U4 snRNA 3'-end processing"/>
    <property type="evidence" value="ECO:0007669"/>
    <property type="project" value="TreeGrafter"/>
</dbReference>
<dbReference type="Proteomes" id="UP000616769">
    <property type="component" value="Unassembled WGS sequence"/>
</dbReference>
<name>A0A132A1V7_SARSC</name>
<dbReference type="InterPro" id="IPR020568">
    <property type="entry name" value="Ribosomal_Su5_D2-typ_SF"/>
</dbReference>
<dbReference type="OrthoDB" id="45882at2759"/>
<comment type="similarity">
    <text evidence="3">Belongs to the RNase PH family.</text>
</comment>
<keyword evidence="6" id="KW-0271">Exosome</keyword>
<evidence type="ECO:0000259" key="10">
    <source>
        <dbReference type="Pfam" id="PF01138"/>
    </source>
</evidence>
<evidence type="ECO:0000256" key="3">
    <source>
        <dbReference type="ARBA" id="ARBA00006678"/>
    </source>
</evidence>
<evidence type="ECO:0000256" key="4">
    <source>
        <dbReference type="ARBA" id="ARBA00022490"/>
    </source>
</evidence>
<keyword evidence="11" id="KW-0378">Hydrolase</keyword>
<dbReference type="InterPro" id="IPR050590">
    <property type="entry name" value="Exosome_comp_Rrp42_subfam"/>
</dbReference>
<dbReference type="Pfam" id="PF01138">
    <property type="entry name" value="RNase_PH"/>
    <property type="match status" value="1"/>
</dbReference>
<proteinExistence type="inferred from homology"/>
<evidence type="ECO:0000256" key="9">
    <source>
        <dbReference type="ARBA" id="ARBA00030617"/>
    </source>
</evidence>
<dbReference type="GO" id="GO:0034476">
    <property type="term" value="P:U5 snRNA 3'-end processing"/>
    <property type="evidence" value="ECO:0007669"/>
    <property type="project" value="TreeGrafter"/>
</dbReference>
<gene>
    <name evidence="11" type="ORF">QR98_0027730</name>
</gene>
<comment type="subcellular location">
    <subcellularLocation>
        <location evidence="1">Cytoplasm</location>
    </subcellularLocation>
    <subcellularLocation>
        <location evidence="2">Nucleus</location>
        <location evidence="2">Nucleolus</location>
    </subcellularLocation>
</comment>
<dbReference type="PANTHER" id="PTHR11097:SF9">
    <property type="entry name" value="EXOSOME COMPLEX COMPONENT RRP43"/>
    <property type="match status" value="1"/>
</dbReference>
<keyword evidence="5" id="KW-0698">rRNA processing</keyword>
<reference evidence="11 12" key="1">
    <citation type="journal article" date="2015" name="Parasit. Vectors">
        <title>Draft genome of the scabies mite.</title>
        <authorList>
            <person name="Rider S.D.Jr."/>
            <person name="Morgan M.S."/>
            <person name="Arlian L.G."/>
        </authorList>
    </citation>
    <scope>NUCLEOTIDE SEQUENCE [LARGE SCALE GENOMIC DNA]</scope>
    <source>
        <strain evidence="11">Arlian Lab</strain>
    </source>
</reference>
<comment type="caution">
    <text evidence="11">The sequence shown here is derived from an EMBL/GenBank/DDBJ whole genome shotgun (WGS) entry which is preliminary data.</text>
</comment>
<dbReference type="GO" id="GO:0035925">
    <property type="term" value="F:mRNA 3'-UTR AU-rich region binding"/>
    <property type="evidence" value="ECO:0007669"/>
    <property type="project" value="TreeGrafter"/>
</dbReference>
<organism evidence="11 12">
    <name type="scientific">Sarcoptes scabiei</name>
    <name type="common">Itch mite</name>
    <name type="synonym">Acarus scabiei</name>
    <dbReference type="NCBI Taxonomy" id="52283"/>
    <lineage>
        <taxon>Eukaryota</taxon>
        <taxon>Metazoa</taxon>
        <taxon>Ecdysozoa</taxon>
        <taxon>Arthropoda</taxon>
        <taxon>Chelicerata</taxon>
        <taxon>Arachnida</taxon>
        <taxon>Acari</taxon>
        <taxon>Acariformes</taxon>
        <taxon>Sarcoptiformes</taxon>
        <taxon>Astigmata</taxon>
        <taxon>Psoroptidia</taxon>
        <taxon>Sarcoptoidea</taxon>
        <taxon>Sarcoptidae</taxon>
        <taxon>Sarcoptinae</taxon>
        <taxon>Sarcoptes</taxon>
    </lineage>
</organism>
<dbReference type="GO" id="GO:0016075">
    <property type="term" value="P:rRNA catabolic process"/>
    <property type="evidence" value="ECO:0007669"/>
    <property type="project" value="TreeGrafter"/>
</dbReference>
<keyword evidence="7" id="KW-0694">RNA-binding</keyword>
<evidence type="ECO:0000256" key="5">
    <source>
        <dbReference type="ARBA" id="ARBA00022552"/>
    </source>
</evidence>
<dbReference type="GO" id="GO:0071038">
    <property type="term" value="P:TRAMP-dependent tRNA surveillance pathway"/>
    <property type="evidence" value="ECO:0007669"/>
    <property type="project" value="TreeGrafter"/>
</dbReference>
<keyword evidence="4" id="KW-0963">Cytoplasm</keyword>
<dbReference type="GO" id="GO:0005730">
    <property type="term" value="C:nucleolus"/>
    <property type="evidence" value="ECO:0007669"/>
    <property type="project" value="UniProtKB-SubCell"/>
</dbReference>
<evidence type="ECO:0000256" key="6">
    <source>
        <dbReference type="ARBA" id="ARBA00022835"/>
    </source>
</evidence>
<keyword evidence="11" id="KW-0269">Exonuclease</keyword>
<evidence type="ECO:0000313" key="11">
    <source>
        <dbReference type="EMBL" id="KPM04330.1"/>
    </source>
</evidence>
<protein>
    <recommendedName>
        <fullName evidence="9">Ribosomal RNA-processing protein 43</fullName>
    </recommendedName>
</protein>
<dbReference type="AlphaFoldDB" id="A0A132A1V7"/>
<sequence length="145" mass="16089">NSGKRPDGRNFLEYRDVLLSCNNITSANGSALIKFGSSSVLCGLTMAIVKPEMNRPEEGILSIDVRFSSTISNEIDNPDRTTYSSYVRECLLKILANSKFIDLRELCLIPRKKAWQISAEIVCLNMDGCIIDQSLIVLLAALKKC</sequence>
<dbReference type="GO" id="GO:0000177">
    <property type="term" value="C:cytoplasmic exosome (RNase complex)"/>
    <property type="evidence" value="ECO:0007669"/>
    <property type="project" value="TreeGrafter"/>
</dbReference>
<dbReference type="EMBL" id="JXLN01008293">
    <property type="protein sequence ID" value="KPM04330.1"/>
    <property type="molecule type" value="Genomic_DNA"/>
</dbReference>
<dbReference type="VEuPathDB" id="VectorBase:SSCA009175"/>